<sequence length="145" mass="16465">MDRVAERLKRLLLEGPAAVQVETVLDKEAAALKRQMDDASAALKRQRFALQFEKCLKKAHECCPTVRFPINESNELDELNAYAVDDAIQVKLILDSLLNKIGRDGYFQDKNWEEMKEIFQTVQNQKMSAADHILDVLSVAFPGKT</sequence>
<keyword evidence="1" id="KW-1185">Reference proteome</keyword>
<evidence type="ECO:0000313" key="2">
    <source>
        <dbReference type="WBParaSite" id="PDA_v2.g13095.t1"/>
    </source>
</evidence>
<protein>
    <submittedName>
        <fullName evidence="2">Uncharacterized protein</fullName>
    </submittedName>
</protein>
<name>A0A914P6S3_9BILA</name>
<dbReference type="WBParaSite" id="PDA_v2.g13095.t1">
    <property type="protein sequence ID" value="PDA_v2.g13095.t1"/>
    <property type="gene ID" value="PDA_v2.g13095"/>
</dbReference>
<reference evidence="2" key="1">
    <citation type="submission" date="2022-11" db="UniProtKB">
        <authorList>
            <consortium name="WormBaseParasite"/>
        </authorList>
    </citation>
    <scope>IDENTIFICATION</scope>
</reference>
<proteinExistence type="predicted"/>
<dbReference type="AlphaFoldDB" id="A0A914P6S3"/>
<accession>A0A914P6S3</accession>
<dbReference type="Proteomes" id="UP000887578">
    <property type="component" value="Unplaced"/>
</dbReference>
<evidence type="ECO:0000313" key="1">
    <source>
        <dbReference type="Proteomes" id="UP000887578"/>
    </source>
</evidence>
<organism evidence="1 2">
    <name type="scientific">Panagrolaimus davidi</name>
    <dbReference type="NCBI Taxonomy" id="227884"/>
    <lineage>
        <taxon>Eukaryota</taxon>
        <taxon>Metazoa</taxon>
        <taxon>Ecdysozoa</taxon>
        <taxon>Nematoda</taxon>
        <taxon>Chromadorea</taxon>
        <taxon>Rhabditida</taxon>
        <taxon>Tylenchina</taxon>
        <taxon>Panagrolaimomorpha</taxon>
        <taxon>Panagrolaimoidea</taxon>
        <taxon>Panagrolaimidae</taxon>
        <taxon>Panagrolaimus</taxon>
    </lineage>
</organism>